<name>A0A3B1CZN0_9ZZZZ</name>
<proteinExistence type="predicted"/>
<dbReference type="SUPFAM" id="SSF56925">
    <property type="entry name" value="OMPA-like"/>
    <property type="match status" value="1"/>
</dbReference>
<reference evidence="1" key="1">
    <citation type="submission" date="2018-06" db="EMBL/GenBank/DDBJ databases">
        <authorList>
            <person name="Zhirakovskaya E."/>
        </authorList>
    </citation>
    <scope>NUCLEOTIDE SEQUENCE</scope>
</reference>
<dbReference type="AlphaFoldDB" id="A0A3B1CZN0"/>
<sequence>MTLKKTYAFYLFLVLNFTLSNIFAQKVEVTPYVGYQFTGSLTTTEGKLRMKNAPNYGLILDITVEKDMQAEFWYSRTESDLSYKLNDETNYTFVDDMSIEYFHAGALYVPKWGKIRPIGIFTLGFTRSHLKSGNYEDDWRFSIGVGGGAKFFLTDDIAFRIQGRLLVPFFTSNTTIYCTNGTCLFSIEAGEIIFQPDFNAGLTIAF</sequence>
<dbReference type="InterPro" id="IPR011250">
    <property type="entry name" value="OMP/PagP_B-barrel"/>
</dbReference>
<organism evidence="1">
    <name type="scientific">hydrothermal vent metagenome</name>
    <dbReference type="NCBI Taxonomy" id="652676"/>
    <lineage>
        <taxon>unclassified sequences</taxon>
        <taxon>metagenomes</taxon>
        <taxon>ecological metagenomes</taxon>
    </lineage>
</organism>
<protein>
    <submittedName>
        <fullName evidence="1">Uncharacterized protein</fullName>
    </submittedName>
</protein>
<dbReference type="EMBL" id="UOGD01000282">
    <property type="protein sequence ID" value="VAX24805.1"/>
    <property type="molecule type" value="Genomic_DNA"/>
</dbReference>
<accession>A0A3B1CZN0</accession>
<evidence type="ECO:0000313" key="1">
    <source>
        <dbReference type="EMBL" id="VAX24805.1"/>
    </source>
</evidence>
<dbReference type="Gene3D" id="2.40.160.20">
    <property type="match status" value="1"/>
</dbReference>
<gene>
    <name evidence="1" type="ORF">MNBD_IGNAVI01-1689</name>
</gene>